<dbReference type="SUPFAM" id="SSF53300">
    <property type="entry name" value="vWA-like"/>
    <property type="match status" value="1"/>
</dbReference>
<comment type="caution">
    <text evidence="1">The sequence shown here is derived from an EMBL/GenBank/DDBJ whole genome shotgun (WGS) entry which is preliminary data.</text>
</comment>
<dbReference type="EMBL" id="SNYW01000006">
    <property type="protein sequence ID" value="TDQ83997.1"/>
    <property type="molecule type" value="Genomic_DNA"/>
</dbReference>
<dbReference type="RefSeq" id="WP_243735505.1">
    <property type="nucleotide sequence ID" value="NZ_SNYW01000006.1"/>
</dbReference>
<gene>
    <name evidence="1" type="ORF">A8950_0543</name>
</gene>
<dbReference type="Pfam" id="PF06707">
    <property type="entry name" value="DUF1194"/>
    <property type="match status" value="1"/>
</dbReference>
<keyword evidence="2" id="KW-1185">Reference proteome</keyword>
<dbReference type="InterPro" id="IPR010607">
    <property type="entry name" value="DUF1194"/>
</dbReference>
<sequence length="264" mass="27595">MGWYRADQKIRYALPMLMLAVAAALAVMSGHGSPLRAQEATAVDVALVLAVDASGSISPAEFQLQKEGIAAAITNDEVLAAITEGRHGRIAIAYVEWGGPANAQIVVDWMLVGDTATAEDFAVTVLGAERSSQSYNALGDAIALSTALIAQCPCRPTRRVIDVSGDNPDNRSQMPAPLARDAAVAARITINALAILNDGGLGTGGQPWLVENYQANVIGGFAAFVMTATDRADFARALRQKMILEIAGLEPDAPPADRVQTAGD</sequence>
<dbReference type="InterPro" id="IPR036465">
    <property type="entry name" value="vWFA_dom_sf"/>
</dbReference>
<evidence type="ECO:0000313" key="1">
    <source>
        <dbReference type="EMBL" id="TDQ83997.1"/>
    </source>
</evidence>
<reference evidence="1 2" key="1">
    <citation type="submission" date="2019-03" db="EMBL/GenBank/DDBJ databases">
        <title>Genomic Encyclopedia of Type Strains, Phase III (KMG-III): the genomes of soil and plant-associated and newly described type strains.</title>
        <authorList>
            <person name="Whitman W."/>
        </authorList>
    </citation>
    <scope>NUCLEOTIDE SEQUENCE [LARGE SCALE GENOMIC DNA]</scope>
    <source>
        <strain evidence="1 2">CGMCC 1.7660</strain>
    </source>
</reference>
<evidence type="ECO:0000313" key="2">
    <source>
        <dbReference type="Proteomes" id="UP000295783"/>
    </source>
</evidence>
<proteinExistence type="predicted"/>
<name>A0A4R6WWE3_9PROT</name>
<dbReference type="AlphaFoldDB" id="A0A4R6WWE3"/>
<organism evidence="1 2">
    <name type="scientific">Dongia mobilis</name>
    <dbReference type="NCBI Taxonomy" id="578943"/>
    <lineage>
        <taxon>Bacteria</taxon>
        <taxon>Pseudomonadati</taxon>
        <taxon>Pseudomonadota</taxon>
        <taxon>Alphaproteobacteria</taxon>
        <taxon>Rhodospirillales</taxon>
        <taxon>Dongiaceae</taxon>
        <taxon>Dongia</taxon>
    </lineage>
</organism>
<accession>A0A4R6WWE3</accession>
<protein>
    <submittedName>
        <fullName evidence="1">Uncharacterized protein DUF1194</fullName>
    </submittedName>
</protein>
<dbReference type="Proteomes" id="UP000295783">
    <property type="component" value="Unassembled WGS sequence"/>
</dbReference>
<dbReference type="Gene3D" id="3.40.50.410">
    <property type="entry name" value="von Willebrand factor, type A domain"/>
    <property type="match status" value="1"/>
</dbReference>